<dbReference type="AlphaFoldDB" id="A0A810QA70"/>
<dbReference type="CDD" id="cd06133">
    <property type="entry name" value="ERI-1_3'hExo_like"/>
    <property type="match status" value="1"/>
</dbReference>
<dbReference type="EMBL" id="AP023420">
    <property type="protein sequence ID" value="BCK85158.1"/>
    <property type="molecule type" value="Genomic_DNA"/>
</dbReference>
<dbReference type="Proteomes" id="UP000679848">
    <property type="component" value="Chromosome"/>
</dbReference>
<dbReference type="InterPro" id="IPR036397">
    <property type="entry name" value="RNaseH_sf"/>
</dbReference>
<reference evidence="6" key="1">
    <citation type="submission" date="2020-09" db="EMBL/GenBank/DDBJ databases">
        <title>New species isolated from human feces.</title>
        <authorList>
            <person name="Kitahara M."/>
            <person name="Shigeno Y."/>
            <person name="Shime M."/>
            <person name="Matsumoto Y."/>
            <person name="Nakamura S."/>
            <person name="Motooka D."/>
            <person name="Fukuoka S."/>
            <person name="Nishikawa H."/>
            <person name="Benno Y."/>
        </authorList>
    </citation>
    <scope>NUCLEOTIDE SEQUENCE</scope>
    <source>
        <strain evidence="6">MM59</strain>
    </source>
</reference>
<dbReference type="InterPro" id="IPR051274">
    <property type="entry name" value="3-5_Exoribonuclease"/>
</dbReference>
<keyword evidence="3" id="KW-0269">Exonuclease</keyword>
<evidence type="ECO:0000256" key="3">
    <source>
        <dbReference type="ARBA" id="ARBA00022839"/>
    </source>
</evidence>
<evidence type="ECO:0000256" key="4">
    <source>
        <dbReference type="SAM" id="MobiDB-lite"/>
    </source>
</evidence>
<gene>
    <name evidence="6" type="ORF">MM59RIKEN_24770</name>
</gene>
<dbReference type="InterPro" id="IPR047201">
    <property type="entry name" value="ERI-1_3'hExo-like"/>
</dbReference>
<feature type="compositionally biased region" description="Basic residues" evidence="4">
    <location>
        <begin position="295"/>
        <end position="308"/>
    </location>
</feature>
<dbReference type="Gene3D" id="3.30.420.10">
    <property type="entry name" value="Ribonuclease H-like superfamily/Ribonuclease H"/>
    <property type="match status" value="1"/>
</dbReference>
<dbReference type="RefSeq" id="WP_213543402.1">
    <property type="nucleotide sequence ID" value="NZ_AP023420.1"/>
</dbReference>
<feature type="region of interest" description="Disordered" evidence="4">
    <location>
        <begin position="292"/>
        <end position="316"/>
    </location>
</feature>
<keyword evidence="7" id="KW-1185">Reference proteome</keyword>
<evidence type="ECO:0000256" key="2">
    <source>
        <dbReference type="ARBA" id="ARBA00022801"/>
    </source>
</evidence>
<dbReference type="InterPro" id="IPR013520">
    <property type="entry name" value="Ribonucl_H"/>
</dbReference>
<dbReference type="InterPro" id="IPR012337">
    <property type="entry name" value="RNaseH-like_sf"/>
</dbReference>
<name>A0A810QA70_9FIRM</name>
<dbReference type="PANTHER" id="PTHR23044">
    <property type="entry name" value="3'-5' EXONUCLEASE ERI1-RELATED"/>
    <property type="match status" value="1"/>
</dbReference>
<organism evidence="6 7">
    <name type="scientific">Pusillibacter faecalis</name>
    <dbReference type="NCBI Taxonomy" id="2714358"/>
    <lineage>
        <taxon>Bacteria</taxon>
        <taxon>Bacillati</taxon>
        <taxon>Bacillota</taxon>
        <taxon>Clostridia</taxon>
        <taxon>Eubacteriales</taxon>
        <taxon>Oscillospiraceae</taxon>
        <taxon>Pusillibacter</taxon>
    </lineage>
</organism>
<dbReference type="SMART" id="SM00479">
    <property type="entry name" value="EXOIII"/>
    <property type="match status" value="1"/>
</dbReference>
<keyword evidence="1" id="KW-0540">Nuclease</keyword>
<evidence type="ECO:0000313" key="6">
    <source>
        <dbReference type="EMBL" id="BCK85158.1"/>
    </source>
</evidence>
<dbReference type="GO" id="GO:0000175">
    <property type="term" value="F:3'-5'-RNA exonuclease activity"/>
    <property type="evidence" value="ECO:0007669"/>
    <property type="project" value="InterPro"/>
</dbReference>
<evidence type="ECO:0000313" key="7">
    <source>
        <dbReference type="Proteomes" id="UP000679848"/>
    </source>
</evidence>
<dbReference type="KEGG" id="pfaa:MM59RIKEN_24770"/>
<accession>A0A810QA70</accession>
<evidence type="ECO:0000259" key="5">
    <source>
        <dbReference type="SMART" id="SM00479"/>
    </source>
</evidence>
<proteinExistence type="predicted"/>
<protein>
    <recommendedName>
        <fullName evidence="5">Exonuclease domain-containing protein</fullName>
    </recommendedName>
</protein>
<feature type="domain" description="Exonuclease" evidence="5">
    <location>
        <begin position="1"/>
        <end position="173"/>
    </location>
</feature>
<dbReference type="Pfam" id="PF00929">
    <property type="entry name" value="RNase_T"/>
    <property type="match status" value="1"/>
</dbReference>
<dbReference type="PANTHER" id="PTHR23044:SF61">
    <property type="entry name" value="3'-5' EXORIBONUCLEASE 1-RELATED"/>
    <property type="match status" value="1"/>
</dbReference>
<dbReference type="GO" id="GO:0003676">
    <property type="term" value="F:nucleic acid binding"/>
    <property type="evidence" value="ECO:0007669"/>
    <property type="project" value="InterPro"/>
</dbReference>
<evidence type="ECO:0000256" key="1">
    <source>
        <dbReference type="ARBA" id="ARBA00022722"/>
    </source>
</evidence>
<keyword evidence="2" id="KW-0378">Hydrolase</keyword>
<dbReference type="SUPFAM" id="SSF53098">
    <property type="entry name" value="Ribonuclease H-like"/>
    <property type="match status" value="1"/>
</dbReference>
<sequence>MIIMDLEWNRSYDKIPLEEILQIGAVRLERMGGPIVDTFSVFIRPCVHKKLNRTAKALPELQRALNSKVRFPAALQAFSDWCGEETVFADWGGDDFEVLRQNCAYWKLSAPKPVQLIDLQAAFSLRVGTSQGVALYRAVEYCGIPASFTFHNALNDAMYTALLTAWVGPNTLSLLTLPKEVRRLADSPEFPPQPRRRVGPYPSLMAALNGRSSRRLACPLCGEPIWVRHWYTAAPDRYYADFRCRAHGSFLCRLTLSPMEGGQWQGRLAVPEVTPALLEDFGGAIHAGPLDCKGIRRKKRPRNSSKRRATADHSVS</sequence>